<dbReference type="Gene3D" id="3.90.550.10">
    <property type="entry name" value="Spore Coat Polysaccharide Biosynthesis Protein SpsA, Chain A"/>
    <property type="match status" value="1"/>
</dbReference>
<evidence type="ECO:0000256" key="3">
    <source>
        <dbReference type="ARBA" id="ARBA00022679"/>
    </source>
</evidence>
<proteinExistence type="inferred from homology"/>
<dbReference type="GO" id="GO:0000032">
    <property type="term" value="P:cell wall mannoprotein biosynthetic process"/>
    <property type="evidence" value="ECO:0007669"/>
    <property type="project" value="TreeGrafter"/>
</dbReference>
<evidence type="ECO:0000313" key="6">
    <source>
        <dbReference type="Proteomes" id="UP000509510"/>
    </source>
</evidence>
<keyword evidence="2" id="KW-0328">Glycosyltransferase</keyword>
<dbReference type="FunFam" id="3.90.550.10:FF:000051">
    <property type="entry name" value="Alpha-1,2-mannosyltransferase (Ktr4)"/>
    <property type="match status" value="1"/>
</dbReference>
<dbReference type="SUPFAM" id="SSF53448">
    <property type="entry name" value="Nucleotide-diphospho-sugar transferases"/>
    <property type="match status" value="1"/>
</dbReference>
<evidence type="ECO:0000256" key="1">
    <source>
        <dbReference type="ARBA" id="ARBA00007677"/>
    </source>
</evidence>
<dbReference type="KEGG" id="trg:TRUGW13939_01769"/>
<dbReference type="PANTHER" id="PTHR31121">
    <property type="entry name" value="ALPHA-1,2 MANNOSYLTRANSFERASE KTR1"/>
    <property type="match status" value="1"/>
</dbReference>
<dbReference type="OrthoDB" id="439943at2759"/>
<keyword evidence="3" id="KW-0808">Transferase</keyword>
<dbReference type="AlphaFoldDB" id="A0A7H8QMC1"/>
<dbReference type="GO" id="GO:0006487">
    <property type="term" value="P:protein N-linked glycosylation"/>
    <property type="evidence" value="ECO:0007669"/>
    <property type="project" value="TreeGrafter"/>
</dbReference>
<evidence type="ECO:0000313" key="5">
    <source>
        <dbReference type="EMBL" id="QKX54681.1"/>
    </source>
</evidence>
<name>A0A7H8QMC1_TALRU</name>
<keyword evidence="4" id="KW-0812">Transmembrane</keyword>
<organism evidence="5 6">
    <name type="scientific">Talaromyces rugulosus</name>
    <name type="common">Penicillium rugulosum</name>
    <dbReference type="NCBI Taxonomy" id="121627"/>
    <lineage>
        <taxon>Eukaryota</taxon>
        <taxon>Fungi</taxon>
        <taxon>Dikarya</taxon>
        <taxon>Ascomycota</taxon>
        <taxon>Pezizomycotina</taxon>
        <taxon>Eurotiomycetes</taxon>
        <taxon>Eurotiomycetidae</taxon>
        <taxon>Eurotiales</taxon>
        <taxon>Trichocomaceae</taxon>
        <taxon>Talaromyces</taxon>
        <taxon>Talaromyces sect. Islandici</taxon>
    </lineage>
</organism>
<dbReference type="InterPro" id="IPR029044">
    <property type="entry name" value="Nucleotide-diphossugar_trans"/>
</dbReference>
<dbReference type="InterPro" id="IPR002685">
    <property type="entry name" value="Glyco_trans_15"/>
</dbReference>
<reference evidence="6" key="1">
    <citation type="submission" date="2020-06" db="EMBL/GenBank/DDBJ databases">
        <title>A chromosome-scale genome assembly of Talaromyces rugulosus W13939.</title>
        <authorList>
            <person name="Wang B."/>
            <person name="Guo L."/>
            <person name="Ye K."/>
            <person name="Wang L."/>
        </authorList>
    </citation>
    <scope>NUCLEOTIDE SEQUENCE [LARGE SCALE GENOMIC DNA]</scope>
    <source>
        <strain evidence="6">W13939</strain>
    </source>
</reference>
<comment type="similarity">
    <text evidence="1">Belongs to the glycosyltransferase 15 family.</text>
</comment>
<evidence type="ECO:0000256" key="2">
    <source>
        <dbReference type="ARBA" id="ARBA00022676"/>
    </source>
</evidence>
<accession>A0A7H8QMC1</accession>
<dbReference type="PANTHER" id="PTHR31121:SF7">
    <property type="entry name" value="MANNOSYLTRANSFERASE KTR4-RELATED"/>
    <property type="match status" value="1"/>
</dbReference>
<sequence length="475" mass="55746">MCRDSAETRGHAPLQSNLLELRQRASIPRRIIDPRIAHPVSPFFPSYIIFYLADNLAGESRKNGPLDAIMISNRLRKWARNAVVGVFSVLLLWTTYKHYNYDQYYLSSGDRALNRMNLTQFELPTSNLTTGRANATLISLVRNEELGGIIRSMRQLEMSWNNKYNYPWIFFNDVPFTEEFKKRTQAETKAQCHYALIPKEHWEIPEWIDDDQLKQGIAEQKKKGIKYASSISYHQMCRWNSGFFYKHPILDNYKYYWRVEPDIKYFCDIDYDLFQFMADHNKVYGFTINIFDDPFSVKSLWPTSMAFLKSHPDYLSTDNSMTWLTDDTLRPDKTLSANGYSTCHFWSNFEIADLDFWRGEKYQKYFDHLDQSGGFFYERWGDAPVHSVALGLFADNSQIHWFRDIGYEHPPYSNCPDLPNCQNCKPNVFASGRVLKEDCRVTWFKQVCESRTQHGGMSPEENEICRQSANFSSII</sequence>
<dbReference type="Pfam" id="PF01793">
    <property type="entry name" value="Glyco_transf_15"/>
    <property type="match status" value="1"/>
</dbReference>
<dbReference type="GO" id="GO:0000026">
    <property type="term" value="F:alpha-1,2-mannosyltransferase activity"/>
    <property type="evidence" value="ECO:0007669"/>
    <property type="project" value="TreeGrafter"/>
</dbReference>
<dbReference type="EMBL" id="CP055898">
    <property type="protein sequence ID" value="QKX54681.1"/>
    <property type="molecule type" value="Genomic_DNA"/>
</dbReference>
<evidence type="ECO:0000256" key="4">
    <source>
        <dbReference type="SAM" id="Phobius"/>
    </source>
</evidence>
<dbReference type="GO" id="GO:0006493">
    <property type="term" value="P:protein O-linked glycosylation"/>
    <property type="evidence" value="ECO:0007669"/>
    <property type="project" value="TreeGrafter"/>
</dbReference>
<keyword evidence="4" id="KW-1133">Transmembrane helix</keyword>
<protein>
    <submittedName>
        <fullName evidence="5">Uncharacterized protein</fullName>
    </submittedName>
</protein>
<dbReference type="Proteomes" id="UP000509510">
    <property type="component" value="Chromosome I"/>
</dbReference>
<gene>
    <name evidence="5" type="ORF">TRUGW13939_01769</name>
</gene>
<dbReference type="GO" id="GO:0005794">
    <property type="term" value="C:Golgi apparatus"/>
    <property type="evidence" value="ECO:0007669"/>
    <property type="project" value="TreeGrafter"/>
</dbReference>
<dbReference type="RefSeq" id="XP_035340860.1">
    <property type="nucleotide sequence ID" value="XM_035484967.1"/>
</dbReference>
<dbReference type="GeneID" id="55989279"/>
<keyword evidence="6" id="KW-1185">Reference proteome</keyword>
<keyword evidence="4" id="KW-0472">Membrane</keyword>
<dbReference type="GO" id="GO:0016020">
    <property type="term" value="C:membrane"/>
    <property type="evidence" value="ECO:0007669"/>
    <property type="project" value="InterPro"/>
</dbReference>
<feature type="transmembrane region" description="Helical" evidence="4">
    <location>
        <begin position="78"/>
        <end position="96"/>
    </location>
</feature>